<dbReference type="Proteomes" id="UP000438448">
    <property type="component" value="Unassembled WGS sequence"/>
</dbReference>
<organism evidence="1 2">
    <name type="scientific">Nocardia macrotermitis</name>
    <dbReference type="NCBI Taxonomy" id="2585198"/>
    <lineage>
        <taxon>Bacteria</taxon>
        <taxon>Bacillati</taxon>
        <taxon>Actinomycetota</taxon>
        <taxon>Actinomycetes</taxon>
        <taxon>Mycobacteriales</taxon>
        <taxon>Nocardiaceae</taxon>
        <taxon>Nocardia</taxon>
    </lineage>
</organism>
<protein>
    <submittedName>
        <fullName evidence="1">Uncharacterized protein</fullName>
    </submittedName>
</protein>
<evidence type="ECO:0000313" key="2">
    <source>
        <dbReference type="Proteomes" id="UP000438448"/>
    </source>
</evidence>
<name>A0A7K0D064_9NOCA</name>
<dbReference type="AlphaFoldDB" id="A0A7K0D064"/>
<sequence length="207" mass="22144">MSCAAALALSGCRGGDERPDYDPAAPADPGLVVARVDHSPLAFTMKTRRGERLDPVQTWQEDNCSLVGSGFRTATDTVLLGIQVVPDDCKPGNEPGNARHGHYRSLDDAAAIFGADAAAIFGADAAAIFGADAIHVDRTNTALGPADLFTQAYYECTNSCRHYREPVAIIELTAPADARYHNLMVYSPYGRLTTKQLMGYLKLLGTP</sequence>
<dbReference type="EMBL" id="WEGK01000002">
    <property type="protein sequence ID" value="MQY18324.1"/>
    <property type="molecule type" value="Genomic_DNA"/>
</dbReference>
<proteinExistence type="predicted"/>
<keyword evidence="2" id="KW-1185">Reference proteome</keyword>
<gene>
    <name evidence="1" type="ORF">NRB20_14000</name>
</gene>
<accession>A0A7K0D064</accession>
<reference evidence="1 2" key="1">
    <citation type="submission" date="2019-10" db="EMBL/GenBank/DDBJ databases">
        <title>Nocardia macrotermitis sp. nov. and Nocardia aurantia sp. nov., isolated from the gut of fungus growing-termite Macrotermes natalensis.</title>
        <authorList>
            <person name="Benndorf R."/>
            <person name="Schwitalla J."/>
            <person name="Martin K."/>
            <person name="De Beer W."/>
            <person name="Kaster A.-K."/>
            <person name="Vollmers J."/>
            <person name="Poulsen M."/>
            <person name="Beemelmanns C."/>
        </authorList>
    </citation>
    <scope>NUCLEOTIDE SEQUENCE [LARGE SCALE GENOMIC DNA]</scope>
    <source>
        <strain evidence="1 2">RB20</strain>
    </source>
</reference>
<evidence type="ECO:0000313" key="1">
    <source>
        <dbReference type="EMBL" id="MQY18324.1"/>
    </source>
</evidence>
<comment type="caution">
    <text evidence="1">The sequence shown here is derived from an EMBL/GenBank/DDBJ whole genome shotgun (WGS) entry which is preliminary data.</text>
</comment>